<dbReference type="Pfam" id="PF04303">
    <property type="entry name" value="PrpF"/>
    <property type="match status" value="1"/>
</dbReference>
<comment type="similarity">
    <text evidence="1">Belongs to the PrpF family.</text>
</comment>
<name>F8JLV6_STREN</name>
<geneLocation type="plasmid" evidence="3 4">
    <name>pSCATT</name>
</geneLocation>
<dbReference type="PANTHER" id="PTHR43709:SF2">
    <property type="entry name" value="DUF453 DOMAIN PROTEIN (AFU_ORTHOLOGUE AFUA_6G00360)"/>
    <property type="match status" value="1"/>
</dbReference>
<dbReference type="Gene3D" id="3.10.310.10">
    <property type="entry name" value="Diaminopimelate Epimerase, Chain A, domain 1"/>
    <property type="match status" value="2"/>
</dbReference>
<reference evidence="4" key="1">
    <citation type="submission" date="2011-12" db="EMBL/GenBank/DDBJ databases">
        <title>Complete genome sequence of Streptomyces cattleya strain DSM 46488.</title>
        <authorList>
            <person name="Ou H.-Y."/>
            <person name="Li P."/>
            <person name="Zhao C."/>
            <person name="O'Hagan D."/>
            <person name="Deng Z."/>
        </authorList>
    </citation>
    <scope>NUCLEOTIDE SEQUENCE [LARGE SCALE GENOMIC DNA]</scope>
    <source>
        <strain evidence="4">ATCC 35852 / DSM 46488 / JCM 4925 / NBRC 14057 / NRRL 8057</strain>
        <plasmid evidence="4">Plasmid pSCATT</plasmid>
    </source>
</reference>
<sequence>MATGDQAAIRCVLMRAGTSKGLFFHDSDLPRPGPERDRVLKRVMGSPDVLQIDGLGGSRPITSKVAVIALSGRDDADVDYTFAQIEIESDGIGYGGNCGNISSGVGPFAVDEGLVPAVEGTTRVRVHNTNTGTIIVADVPVRDGRAEVAGDFALPGVPGTGAEIVMDWSSTIGASTGHLLPTGNPVDTVTLDGGARLPFTLCDAGNTVVWVRAADLGCWGSELKDEIDQDHGLLDRLREIRGRVTALLCPGYDWRGVDDDATRGLPLIGLVAPPGGYPTLDGGRADAAAMDLRVRLVFMNRLHESIAGTASVSLAAASRVPGSIVAEVARNLVPDTLLIGHPSGITASRVRATTTGEPPGVAFQLLGFSRTARRLMDGTAYVPAR</sequence>
<protein>
    <submittedName>
        <fullName evidence="3">Uncharacterized protein</fullName>
    </submittedName>
</protein>
<dbReference type="RefSeq" id="WP_014152123.1">
    <property type="nucleotide sequence ID" value="NC_016113.1"/>
</dbReference>
<evidence type="ECO:0000256" key="2">
    <source>
        <dbReference type="ARBA" id="ARBA00023235"/>
    </source>
</evidence>
<dbReference type="KEGG" id="sct:SCAT_p1677"/>
<keyword evidence="2" id="KW-0413">Isomerase</keyword>
<dbReference type="PANTHER" id="PTHR43709">
    <property type="entry name" value="ACONITATE ISOMERASE-RELATED"/>
    <property type="match status" value="1"/>
</dbReference>
<dbReference type="AlphaFoldDB" id="F8JLV6"/>
<dbReference type="OrthoDB" id="9779763at2"/>
<dbReference type="PATRIC" id="fig|1003195.11.peg.1627"/>
<dbReference type="GO" id="GO:0016853">
    <property type="term" value="F:isomerase activity"/>
    <property type="evidence" value="ECO:0007669"/>
    <property type="project" value="UniProtKB-KW"/>
</dbReference>
<dbReference type="Proteomes" id="UP000007842">
    <property type="component" value="Plasmid pSCATT"/>
</dbReference>
<dbReference type="SUPFAM" id="SSF54506">
    <property type="entry name" value="Diaminopimelate epimerase-like"/>
    <property type="match status" value="2"/>
</dbReference>
<evidence type="ECO:0000313" key="3">
    <source>
        <dbReference type="EMBL" id="AEW98236.1"/>
    </source>
</evidence>
<organism evidence="3 4">
    <name type="scientific">Streptantibioticus cattleyicolor (strain ATCC 35852 / DSM 46488 / JCM 4925 / NBRC 14057 / NRRL 8057)</name>
    <name type="common">Streptomyces cattleya</name>
    <dbReference type="NCBI Taxonomy" id="1003195"/>
    <lineage>
        <taxon>Bacteria</taxon>
        <taxon>Bacillati</taxon>
        <taxon>Actinomycetota</taxon>
        <taxon>Actinomycetes</taxon>
        <taxon>Kitasatosporales</taxon>
        <taxon>Streptomycetaceae</taxon>
        <taxon>Streptantibioticus</taxon>
    </lineage>
</organism>
<dbReference type="KEGG" id="scy:SCATT_p00430"/>
<gene>
    <name evidence="3" type="ordered locus">SCATT_p00430</name>
</gene>
<dbReference type="EMBL" id="CP003229">
    <property type="protein sequence ID" value="AEW98236.1"/>
    <property type="molecule type" value="Genomic_DNA"/>
</dbReference>
<dbReference type="InterPro" id="IPR007400">
    <property type="entry name" value="PrpF-like"/>
</dbReference>
<accession>G8XDP2</accession>
<accession>F8JLV6</accession>
<proteinExistence type="inferred from homology"/>
<dbReference type="HOGENOM" id="CLU_026443_2_1_11"/>
<evidence type="ECO:0000313" key="4">
    <source>
        <dbReference type="Proteomes" id="UP000007842"/>
    </source>
</evidence>
<keyword evidence="3" id="KW-0614">Plasmid</keyword>
<evidence type="ECO:0000256" key="1">
    <source>
        <dbReference type="ARBA" id="ARBA00007673"/>
    </source>
</evidence>
<keyword evidence="4" id="KW-1185">Reference proteome</keyword>